<dbReference type="PANTHER" id="PTHR39206:SF1">
    <property type="entry name" value="SLL8004 PROTEIN"/>
    <property type="match status" value="1"/>
</dbReference>
<dbReference type="PANTHER" id="PTHR39206">
    <property type="entry name" value="SLL8004 PROTEIN"/>
    <property type="match status" value="1"/>
</dbReference>
<evidence type="ECO:0000313" key="2">
    <source>
        <dbReference type="Proteomes" id="UP000767291"/>
    </source>
</evidence>
<sequence length="167" mass="19627">MKSGRMAIKERNRLIKEEESFCQETTLTGKGILNSLKKIKDLGYQINMYYVGVDDPNISLERIKNRVSKGGHGIDEEVVRRRYESSLENLKEAFKICDNITIYDNTRNFTKIAWFEKGDLVFYKNKNNVSWLEKTLGADLLKTQKEQAINRNKRKMKTRNLDNEIER</sequence>
<name>A0ABS4EEL9_9FIRM</name>
<dbReference type="RefSeq" id="WP_209457696.1">
    <property type="nucleotide sequence ID" value="NZ_BAAACS010000005.1"/>
</dbReference>
<protein>
    <submittedName>
        <fullName evidence="1">ABC-type ATPase</fullName>
    </submittedName>
</protein>
<organism evidence="1 2">
    <name type="scientific">Metaclostridioides mangenotii</name>
    <dbReference type="NCBI Taxonomy" id="1540"/>
    <lineage>
        <taxon>Bacteria</taxon>
        <taxon>Bacillati</taxon>
        <taxon>Bacillota</taxon>
        <taxon>Clostridia</taxon>
        <taxon>Peptostreptococcales</taxon>
        <taxon>Peptostreptococcaceae</taxon>
        <taxon>Metaclostridioides</taxon>
    </lineage>
</organism>
<dbReference type="Gene3D" id="3.40.50.300">
    <property type="entry name" value="P-loop containing nucleotide triphosphate hydrolases"/>
    <property type="match status" value="1"/>
</dbReference>
<reference evidence="1 2" key="1">
    <citation type="submission" date="2021-03" db="EMBL/GenBank/DDBJ databases">
        <title>Genomic Encyclopedia of Type Strains, Phase IV (KMG-IV): sequencing the most valuable type-strain genomes for metagenomic binning, comparative biology and taxonomic classification.</title>
        <authorList>
            <person name="Goeker M."/>
        </authorList>
    </citation>
    <scope>NUCLEOTIDE SEQUENCE [LARGE SCALE GENOMIC DNA]</scope>
    <source>
        <strain evidence="1 2">DSM 1289</strain>
    </source>
</reference>
<dbReference type="EMBL" id="JAGGJX010000008">
    <property type="protein sequence ID" value="MBP1856382.1"/>
    <property type="molecule type" value="Genomic_DNA"/>
</dbReference>
<proteinExistence type="predicted"/>
<dbReference type="InterPro" id="IPR027417">
    <property type="entry name" value="P-loop_NTPase"/>
</dbReference>
<gene>
    <name evidence="1" type="ORF">J2Z43_002834</name>
</gene>
<comment type="caution">
    <text evidence="1">The sequence shown here is derived from an EMBL/GenBank/DDBJ whole genome shotgun (WGS) entry which is preliminary data.</text>
</comment>
<accession>A0ABS4EEL9</accession>
<keyword evidence="2" id="KW-1185">Reference proteome</keyword>
<dbReference type="Proteomes" id="UP000767291">
    <property type="component" value="Unassembled WGS sequence"/>
</dbReference>
<evidence type="ECO:0000313" key="1">
    <source>
        <dbReference type="EMBL" id="MBP1856382.1"/>
    </source>
</evidence>